<protein>
    <submittedName>
        <fullName evidence="5">Glutathione S-transferase</fullName>
    </submittedName>
</protein>
<dbReference type="CDD" id="cd03193">
    <property type="entry name" value="GST_C_Metaxin"/>
    <property type="match status" value="1"/>
</dbReference>
<dbReference type="InterPro" id="IPR040079">
    <property type="entry name" value="Glutathione_S-Trfase"/>
</dbReference>
<dbReference type="Gene3D" id="1.20.1050.10">
    <property type="match status" value="1"/>
</dbReference>
<dbReference type="CDD" id="cd03080">
    <property type="entry name" value="GST_N_Metaxin_like"/>
    <property type="match status" value="1"/>
</dbReference>
<dbReference type="SFLD" id="SFLDG01180">
    <property type="entry name" value="SUF1"/>
    <property type="match status" value="1"/>
</dbReference>
<dbReference type="Pfam" id="PF17171">
    <property type="entry name" value="GST_C_6"/>
    <property type="match status" value="1"/>
</dbReference>
<evidence type="ECO:0000259" key="3">
    <source>
        <dbReference type="Pfam" id="PF17172"/>
    </source>
</evidence>
<dbReference type="InterPro" id="IPR012336">
    <property type="entry name" value="Thioredoxin-like_fold"/>
</dbReference>
<feature type="domain" description="Metaxin glutathione S-transferase" evidence="2">
    <location>
        <begin position="212"/>
        <end position="274"/>
    </location>
</feature>
<dbReference type="SFLD" id="SFLDS00019">
    <property type="entry name" value="Glutathione_Transferase_(cytos"/>
    <property type="match status" value="1"/>
</dbReference>
<dbReference type="WBParaSite" id="PSAMB.scaffold2575size22459.g18312.t1">
    <property type="protein sequence ID" value="PSAMB.scaffold2575size22459.g18312.t1"/>
    <property type="gene ID" value="PSAMB.scaffold2575size22459.g18312"/>
</dbReference>
<dbReference type="PANTHER" id="PTHR12289:SF32">
    <property type="entry name" value="GST_C_6 DOMAIN-CONTAINING PROTEIN"/>
    <property type="match status" value="1"/>
</dbReference>
<dbReference type="SUPFAM" id="SSF47616">
    <property type="entry name" value="GST C-terminal domain-like"/>
    <property type="match status" value="1"/>
</dbReference>
<dbReference type="InterPro" id="IPR033468">
    <property type="entry name" value="Metaxin_GST"/>
</dbReference>
<dbReference type="SUPFAM" id="SSF52833">
    <property type="entry name" value="Thioredoxin-like"/>
    <property type="match status" value="1"/>
</dbReference>
<feature type="domain" description="Thioredoxin-like fold" evidence="3">
    <location>
        <begin position="65"/>
        <end position="158"/>
    </location>
</feature>
<dbReference type="GO" id="GO:0005737">
    <property type="term" value="C:cytoplasm"/>
    <property type="evidence" value="ECO:0007669"/>
    <property type="project" value="TreeGrafter"/>
</dbReference>
<dbReference type="AlphaFoldDB" id="A0A914VX10"/>
<sequence length="288" mass="33682">MEFPTIQQTLFVLFTSYVMKWLMPKLMALLKGGKKTVEIHEKEWKKDVVYLYQFPRSTHMPSMSPFSLKLETWLRANDIKYEVRPTWTQRSSKGQIPFIELNGEHFADSQLIINMLSRKFNKEDTKILTQSQMGTARAIDRLIEGSFVNAIVAFKYLDHLPDLISGETMGLKWVPRVVTDIAAMFAKPAFEKKLYAQGFGRLTREEQLEQARLDLQAIADVMGKSKFILGDEPHTVDFTLFGHFATFYYLPFDVVLKRMVRDEFPTLLDHTERMKERFWPDWNEHLAA</sequence>
<dbReference type="InterPro" id="IPR050931">
    <property type="entry name" value="Mito_Protein_Transport_Metaxin"/>
</dbReference>
<accession>A0A914VX10</accession>
<dbReference type="Proteomes" id="UP000887566">
    <property type="component" value="Unplaced"/>
</dbReference>
<evidence type="ECO:0000313" key="4">
    <source>
        <dbReference type="Proteomes" id="UP000887566"/>
    </source>
</evidence>
<keyword evidence="4" id="KW-1185">Reference proteome</keyword>
<proteinExistence type="inferred from homology"/>
<dbReference type="SFLD" id="SFLDG01200">
    <property type="entry name" value="SUF1.1"/>
    <property type="match status" value="1"/>
</dbReference>
<name>A0A914VX10_9BILA</name>
<reference evidence="5" key="1">
    <citation type="submission" date="2022-11" db="UniProtKB">
        <authorList>
            <consortium name="WormBaseParasite"/>
        </authorList>
    </citation>
    <scope>IDENTIFICATION</scope>
</reference>
<comment type="similarity">
    <text evidence="1">Belongs to the FAX family.</text>
</comment>
<dbReference type="Pfam" id="PF17172">
    <property type="entry name" value="GST_N_4"/>
    <property type="match status" value="1"/>
</dbReference>
<dbReference type="InterPro" id="IPR036282">
    <property type="entry name" value="Glutathione-S-Trfase_C_sf"/>
</dbReference>
<dbReference type="InterPro" id="IPR036249">
    <property type="entry name" value="Thioredoxin-like_sf"/>
</dbReference>
<dbReference type="PANTHER" id="PTHR12289">
    <property type="entry name" value="METAXIN RELATED"/>
    <property type="match status" value="1"/>
</dbReference>
<evidence type="ECO:0000259" key="2">
    <source>
        <dbReference type="Pfam" id="PF17171"/>
    </source>
</evidence>
<dbReference type="InterPro" id="IPR026928">
    <property type="entry name" value="FAX/IsoI-like"/>
</dbReference>
<evidence type="ECO:0000256" key="1">
    <source>
        <dbReference type="ARBA" id="ARBA00006475"/>
    </source>
</evidence>
<organism evidence="4 5">
    <name type="scientific">Plectus sambesii</name>
    <dbReference type="NCBI Taxonomy" id="2011161"/>
    <lineage>
        <taxon>Eukaryota</taxon>
        <taxon>Metazoa</taxon>
        <taxon>Ecdysozoa</taxon>
        <taxon>Nematoda</taxon>
        <taxon>Chromadorea</taxon>
        <taxon>Plectida</taxon>
        <taxon>Plectina</taxon>
        <taxon>Plectoidea</taxon>
        <taxon>Plectidae</taxon>
        <taxon>Plectus</taxon>
    </lineage>
</organism>
<evidence type="ECO:0000313" key="5">
    <source>
        <dbReference type="WBParaSite" id="PSAMB.scaffold2575size22459.g18312.t1"/>
    </source>
</evidence>